<sequence length="531" mass="59813">MAAESILSAFLPVILEKLISPAIQQLGVAFGTNDKLKKLKRILERIEPVLVDAEERQTTDISIKNWLSNLKDAAYEAEDVLEDFDFEAERKQRSVIQENNMGRKVRPYCSFYRPVMTCFGLRRRLNDIIRKIEAIAEESDRFNFHLSKVPRISYYSRPQTHSYVDKETVIGREKDKEDIKLPENLTDLVNLRHLYTDGCSSLACMPRKMERLKQLRTLTMYIVSNEAERGLEQLHNLNLYGKLQLCGIEKQLVIKNCEKLSIIPSLSQMQDLCLSNCQSLVHLPPCLPSVRNLIIDQCNTLESLPEPGNNLPELQILKLHQCDGLASLPQRMESLNILDISKCNQLTSLPMGLTNLHTLILEQCHGLVYLPNDMESLADLKIIKCNGLTSLPKGLTKLHSLVLVRCDGLVSLSEAMEEGLNQLQSLSISECNGLTSLPMGLTKLNTLVLAACDGLASLPEGMEGLTQLQRLTISDCNGLRSLPEGLQQRLPNLTSLIIGGHDELIRRFQLGGDYWHLIVNISSRNILKPRV</sequence>
<dbReference type="GO" id="GO:0005524">
    <property type="term" value="F:ATP binding"/>
    <property type="evidence" value="ECO:0007669"/>
    <property type="project" value="UniProtKB-KW"/>
</dbReference>
<evidence type="ECO:0000256" key="6">
    <source>
        <dbReference type="ARBA" id="ARBA00022840"/>
    </source>
</evidence>
<evidence type="ECO:0000256" key="3">
    <source>
        <dbReference type="ARBA" id="ARBA00022737"/>
    </source>
</evidence>
<organism evidence="8 9">
    <name type="scientific">Dendrobium thyrsiflorum</name>
    <name type="common">Pinecone-like raceme dendrobium</name>
    <name type="synonym">Orchid</name>
    <dbReference type="NCBI Taxonomy" id="117978"/>
    <lineage>
        <taxon>Eukaryota</taxon>
        <taxon>Viridiplantae</taxon>
        <taxon>Streptophyta</taxon>
        <taxon>Embryophyta</taxon>
        <taxon>Tracheophyta</taxon>
        <taxon>Spermatophyta</taxon>
        <taxon>Magnoliopsida</taxon>
        <taxon>Liliopsida</taxon>
        <taxon>Asparagales</taxon>
        <taxon>Orchidaceae</taxon>
        <taxon>Epidendroideae</taxon>
        <taxon>Malaxideae</taxon>
        <taxon>Dendrobiinae</taxon>
        <taxon>Dendrobium</taxon>
    </lineage>
</organism>
<dbReference type="Pfam" id="PF18052">
    <property type="entry name" value="Rx_N"/>
    <property type="match status" value="1"/>
</dbReference>
<proteinExistence type="inferred from homology"/>
<keyword evidence="6" id="KW-0067">ATP-binding</keyword>
<comment type="caution">
    <text evidence="8">The sequence shown here is derived from an EMBL/GenBank/DDBJ whole genome shotgun (WGS) entry which is preliminary data.</text>
</comment>
<dbReference type="Gene3D" id="1.20.5.4130">
    <property type="match status" value="1"/>
</dbReference>
<dbReference type="SUPFAM" id="SSF52058">
    <property type="entry name" value="L domain-like"/>
    <property type="match status" value="1"/>
</dbReference>
<evidence type="ECO:0000259" key="7">
    <source>
        <dbReference type="Pfam" id="PF18052"/>
    </source>
</evidence>
<keyword evidence="4" id="KW-0547">Nucleotide-binding</keyword>
<protein>
    <recommendedName>
        <fullName evidence="7">Disease resistance N-terminal domain-containing protein</fullName>
    </recommendedName>
</protein>
<evidence type="ECO:0000256" key="5">
    <source>
        <dbReference type="ARBA" id="ARBA00022821"/>
    </source>
</evidence>
<dbReference type="Gene3D" id="3.80.10.10">
    <property type="entry name" value="Ribonuclease Inhibitor"/>
    <property type="match status" value="2"/>
</dbReference>
<dbReference type="InterPro" id="IPR032675">
    <property type="entry name" value="LRR_dom_sf"/>
</dbReference>
<comment type="similarity">
    <text evidence="1">Belongs to the disease resistance NB-LRR family.</text>
</comment>
<evidence type="ECO:0000256" key="2">
    <source>
        <dbReference type="ARBA" id="ARBA00022614"/>
    </source>
</evidence>
<keyword evidence="2" id="KW-0433">Leucine-rich repeat</keyword>
<reference evidence="8 9" key="1">
    <citation type="journal article" date="2024" name="Plant Biotechnol. J.">
        <title>Dendrobium thyrsiflorum genome and its molecular insights into genes involved in important horticultural traits.</title>
        <authorList>
            <person name="Chen B."/>
            <person name="Wang J.Y."/>
            <person name="Zheng P.J."/>
            <person name="Li K.L."/>
            <person name="Liang Y.M."/>
            <person name="Chen X.F."/>
            <person name="Zhang C."/>
            <person name="Zhao X."/>
            <person name="He X."/>
            <person name="Zhang G.Q."/>
            <person name="Liu Z.J."/>
            <person name="Xu Q."/>
        </authorList>
    </citation>
    <scope>NUCLEOTIDE SEQUENCE [LARGE SCALE GENOMIC DNA]</scope>
    <source>
        <strain evidence="8">GZMU011</strain>
    </source>
</reference>
<keyword evidence="3" id="KW-0677">Repeat</keyword>
<dbReference type="PANTHER" id="PTHR36766:SF40">
    <property type="entry name" value="DISEASE RESISTANCE PROTEIN RGA3"/>
    <property type="match status" value="1"/>
</dbReference>
<dbReference type="GO" id="GO:0006952">
    <property type="term" value="P:defense response"/>
    <property type="evidence" value="ECO:0007669"/>
    <property type="project" value="UniProtKB-KW"/>
</dbReference>
<dbReference type="Proteomes" id="UP001552299">
    <property type="component" value="Unassembled WGS sequence"/>
</dbReference>
<keyword evidence="9" id="KW-1185">Reference proteome</keyword>
<keyword evidence="5" id="KW-0611">Plant defense</keyword>
<dbReference type="InterPro" id="IPR041118">
    <property type="entry name" value="Rx_N"/>
</dbReference>
<accession>A0ABD0VCW5</accession>
<evidence type="ECO:0000313" key="8">
    <source>
        <dbReference type="EMBL" id="KAL0922456.1"/>
    </source>
</evidence>
<dbReference type="AlphaFoldDB" id="A0ABD0VCW5"/>
<evidence type="ECO:0000256" key="4">
    <source>
        <dbReference type="ARBA" id="ARBA00022741"/>
    </source>
</evidence>
<feature type="domain" description="Disease resistance N-terminal" evidence="7">
    <location>
        <begin position="12"/>
        <end position="94"/>
    </location>
</feature>
<gene>
    <name evidence="8" type="ORF">M5K25_006444</name>
</gene>
<name>A0ABD0VCW5_DENTH</name>
<dbReference type="EMBL" id="JANQDX010000006">
    <property type="protein sequence ID" value="KAL0922456.1"/>
    <property type="molecule type" value="Genomic_DNA"/>
</dbReference>
<evidence type="ECO:0000256" key="1">
    <source>
        <dbReference type="ARBA" id="ARBA00008894"/>
    </source>
</evidence>
<dbReference type="PANTHER" id="PTHR36766">
    <property type="entry name" value="PLANT BROAD-SPECTRUM MILDEW RESISTANCE PROTEIN RPW8"/>
    <property type="match status" value="1"/>
</dbReference>
<evidence type="ECO:0000313" key="9">
    <source>
        <dbReference type="Proteomes" id="UP001552299"/>
    </source>
</evidence>